<protein>
    <submittedName>
        <fullName evidence="3">MoaF C-terminal domain-containing protein</fullName>
    </submittedName>
</protein>
<proteinExistence type="predicted"/>
<evidence type="ECO:0000259" key="1">
    <source>
        <dbReference type="Pfam" id="PF10703"/>
    </source>
</evidence>
<gene>
    <name evidence="3" type="ORF">ACFO3P_19545</name>
</gene>
<evidence type="ECO:0000313" key="4">
    <source>
        <dbReference type="Proteomes" id="UP001595988"/>
    </source>
</evidence>
<organism evidence="3 4">
    <name type="scientific">Oceanobacillus aidingensis</name>
    <dbReference type="NCBI Taxonomy" id="645964"/>
    <lineage>
        <taxon>Bacteria</taxon>
        <taxon>Bacillati</taxon>
        <taxon>Bacillota</taxon>
        <taxon>Bacilli</taxon>
        <taxon>Bacillales</taxon>
        <taxon>Bacillaceae</taxon>
        <taxon>Oceanobacillus</taxon>
    </lineage>
</organism>
<dbReference type="Proteomes" id="UP001595988">
    <property type="component" value="Unassembled WGS sequence"/>
</dbReference>
<keyword evidence="4" id="KW-1185">Reference proteome</keyword>
<dbReference type="Pfam" id="PF10703">
    <property type="entry name" value="MoaF"/>
    <property type="match status" value="1"/>
</dbReference>
<dbReference type="Gene3D" id="2.40.128.20">
    <property type="match status" value="1"/>
</dbReference>
<dbReference type="InterPro" id="IPR035348">
    <property type="entry name" value="MoaF_C"/>
</dbReference>
<evidence type="ECO:0000313" key="3">
    <source>
        <dbReference type="EMBL" id="MFC4664376.1"/>
    </source>
</evidence>
<comment type="caution">
    <text evidence="3">The sequence shown here is derived from an EMBL/GenBank/DDBJ whole genome shotgun (WGS) entry which is preliminary data.</text>
</comment>
<dbReference type="InterPro" id="IPR012674">
    <property type="entry name" value="Calycin"/>
</dbReference>
<accession>A0ABV9K347</accession>
<dbReference type="InterPro" id="IPR024724">
    <property type="entry name" value="MoaF_N"/>
</dbReference>
<sequence length="269" mass="30714">MRIKNESQEYISVGDLSVGFSENIMEPTERLIGETFTLFYKNGKETKLTFLDIETIKVLTIEGGQEEKHISSYHAINPRENIYFIDFIASYGDTQSISIILDVEKSIATVITGILPTKESVSIPILKRAEESMPLTPVNVYFEHAAVDTLYTESVAKHEQTTDLIGKRVQFEYSGKDVYEHIYINEDKYTWHCISGSEKGLSDTDTCFYYKIDDNFYLFVWIEKVIPTLGIVLEGLDTLRSYGKIYGYEDYEVGRVSNFPVGSYAKVVK</sequence>
<reference evidence="4" key="1">
    <citation type="journal article" date="2019" name="Int. J. Syst. Evol. Microbiol.">
        <title>The Global Catalogue of Microorganisms (GCM) 10K type strain sequencing project: providing services to taxonomists for standard genome sequencing and annotation.</title>
        <authorList>
            <consortium name="The Broad Institute Genomics Platform"/>
            <consortium name="The Broad Institute Genome Sequencing Center for Infectious Disease"/>
            <person name="Wu L."/>
            <person name="Ma J."/>
        </authorList>
    </citation>
    <scope>NUCLEOTIDE SEQUENCE [LARGE SCALE GENOMIC DNA]</scope>
    <source>
        <strain evidence="4">CCUG 37257</strain>
    </source>
</reference>
<dbReference type="Pfam" id="PF17409">
    <property type="entry name" value="MoaF_C"/>
    <property type="match status" value="1"/>
</dbReference>
<feature type="domain" description="Molybdenum cofactor biosynthesis protein F N-terminal" evidence="1">
    <location>
        <begin position="8"/>
        <end position="116"/>
    </location>
</feature>
<name>A0ABV9K347_9BACI</name>
<evidence type="ECO:0000259" key="2">
    <source>
        <dbReference type="Pfam" id="PF17409"/>
    </source>
</evidence>
<feature type="domain" description="MoaF C-terminal" evidence="2">
    <location>
        <begin position="158"/>
        <end position="268"/>
    </location>
</feature>
<dbReference type="EMBL" id="JBHSFT010000049">
    <property type="protein sequence ID" value="MFC4664376.1"/>
    <property type="molecule type" value="Genomic_DNA"/>
</dbReference>
<dbReference type="RefSeq" id="WP_193064140.1">
    <property type="nucleotide sequence ID" value="NZ_JBHSFT010000049.1"/>
</dbReference>